<accession>A0AAE9YV88</accession>
<dbReference type="PANTHER" id="PTHR14969:SF62">
    <property type="entry name" value="DECAPRENYLPHOSPHORYL-5-PHOSPHORIBOSE PHOSPHATASE RV3807C-RELATED"/>
    <property type="match status" value="1"/>
</dbReference>
<feature type="domain" description="Phosphatidic acid phosphatase type 2/haloperoxidase" evidence="11">
    <location>
        <begin position="47"/>
        <end position="157"/>
    </location>
</feature>
<keyword evidence="13" id="KW-1185">Reference proteome</keyword>
<evidence type="ECO:0000256" key="2">
    <source>
        <dbReference type="ARBA" id="ARBA00012374"/>
    </source>
</evidence>
<dbReference type="EC" id="3.6.1.27" evidence="2"/>
<comment type="catalytic activity">
    <reaction evidence="9">
        <text>di-trans,octa-cis-undecaprenyl diphosphate + H2O = di-trans,octa-cis-undecaprenyl phosphate + phosphate + H(+)</text>
        <dbReference type="Rhea" id="RHEA:28094"/>
        <dbReference type="ChEBI" id="CHEBI:15377"/>
        <dbReference type="ChEBI" id="CHEBI:15378"/>
        <dbReference type="ChEBI" id="CHEBI:43474"/>
        <dbReference type="ChEBI" id="CHEBI:58405"/>
        <dbReference type="ChEBI" id="CHEBI:60392"/>
        <dbReference type="EC" id="3.6.1.27"/>
    </reaction>
</comment>
<dbReference type="InterPro" id="IPR000326">
    <property type="entry name" value="PAP2/HPO"/>
</dbReference>
<evidence type="ECO:0000256" key="5">
    <source>
        <dbReference type="ARBA" id="ARBA00022801"/>
    </source>
</evidence>
<dbReference type="EMBL" id="CP059735">
    <property type="protein sequence ID" value="WDE01776.1"/>
    <property type="molecule type" value="Genomic_DNA"/>
</dbReference>
<reference evidence="12 13" key="2">
    <citation type="journal article" date="2022" name="Mar. Drugs">
        <title>Bioassay-Guided Fractionation Leads to the Detection of Cholic Acid Generated by the Rare Thalassomonas sp.</title>
        <authorList>
            <person name="Pheiffer F."/>
            <person name="Schneider Y.K."/>
            <person name="Hansen E.H."/>
            <person name="Andersen J.H."/>
            <person name="Isaksson J."/>
            <person name="Busche T."/>
            <person name="R C."/>
            <person name="Kalinowski J."/>
            <person name="Zyl L.V."/>
            <person name="Trindade M."/>
        </authorList>
    </citation>
    <scope>NUCLEOTIDE SEQUENCE [LARGE SCALE GENOMIC DNA]</scope>
    <source>
        <strain evidence="12 13">A5K-106</strain>
    </source>
</reference>
<keyword evidence="5" id="KW-0378">Hydrolase</keyword>
<evidence type="ECO:0000256" key="7">
    <source>
        <dbReference type="ARBA" id="ARBA00023136"/>
    </source>
</evidence>
<name>A0AAE9YV88_9GAMM</name>
<dbReference type="PANTHER" id="PTHR14969">
    <property type="entry name" value="SPHINGOSINE-1-PHOSPHATE PHOSPHOHYDROLASE"/>
    <property type="match status" value="1"/>
</dbReference>
<evidence type="ECO:0000256" key="6">
    <source>
        <dbReference type="ARBA" id="ARBA00022989"/>
    </source>
</evidence>
<evidence type="ECO:0000256" key="4">
    <source>
        <dbReference type="ARBA" id="ARBA00022692"/>
    </source>
</evidence>
<dbReference type="Proteomes" id="UP000032568">
    <property type="component" value="Chromosome"/>
</dbReference>
<dbReference type="KEGG" id="tact:SG35_005965"/>
<evidence type="ECO:0000256" key="3">
    <source>
        <dbReference type="ARBA" id="ARBA00022475"/>
    </source>
</evidence>
<reference evidence="12 13" key="1">
    <citation type="journal article" date="2015" name="Genome Announc.">
        <title>Draft Genome Sequences of Marine Isolates of Thalassomonas viridans and Thalassomonas actiniarum.</title>
        <authorList>
            <person name="Olonade I."/>
            <person name="van Zyl L.J."/>
            <person name="Trindade M."/>
        </authorList>
    </citation>
    <scope>NUCLEOTIDE SEQUENCE [LARGE SCALE GENOMIC DNA]</scope>
    <source>
        <strain evidence="12 13">A5K-106</strain>
    </source>
</reference>
<feature type="transmembrane region" description="Helical" evidence="10">
    <location>
        <begin position="46"/>
        <end position="66"/>
    </location>
</feature>
<comment type="subcellular location">
    <subcellularLocation>
        <location evidence="1">Cell membrane</location>
        <topology evidence="1">Multi-pass membrane protein</topology>
    </subcellularLocation>
</comment>
<gene>
    <name evidence="12" type="ORF">SG35_005965</name>
</gene>
<dbReference type="SMART" id="SM00014">
    <property type="entry name" value="acidPPc"/>
    <property type="match status" value="1"/>
</dbReference>
<evidence type="ECO:0000256" key="9">
    <source>
        <dbReference type="ARBA" id="ARBA00047594"/>
    </source>
</evidence>
<dbReference type="CDD" id="cd01610">
    <property type="entry name" value="PAP2_like"/>
    <property type="match status" value="1"/>
</dbReference>
<keyword evidence="7 10" id="KW-0472">Membrane</keyword>
<dbReference type="Gene3D" id="1.20.144.10">
    <property type="entry name" value="Phosphatidic acid phosphatase type 2/haloperoxidase"/>
    <property type="match status" value="1"/>
</dbReference>
<keyword evidence="3" id="KW-1003">Cell membrane</keyword>
<feature type="transmembrane region" description="Helical" evidence="10">
    <location>
        <begin position="142"/>
        <end position="159"/>
    </location>
</feature>
<dbReference type="GO" id="GO:0050380">
    <property type="term" value="F:undecaprenyl-diphosphatase activity"/>
    <property type="evidence" value="ECO:0007669"/>
    <property type="project" value="UniProtKB-EC"/>
</dbReference>
<dbReference type="InterPro" id="IPR036938">
    <property type="entry name" value="PAP2/HPO_sf"/>
</dbReference>
<evidence type="ECO:0000256" key="1">
    <source>
        <dbReference type="ARBA" id="ARBA00004651"/>
    </source>
</evidence>
<keyword evidence="4 10" id="KW-0812">Transmembrane</keyword>
<evidence type="ECO:0000313" key="12">
    <source>
        <dbReference type="EMBL" id="WDE01776.1"/>
    </source>
</evidence>
<proteinExistence type="predicted"/>
<protein>
    <recommendedName>
        <fullName evidence="2">undecaprenyl-diphosphate phosphatase</fullName>
        <ecNumber evidence="2">3.6.1.27</ecNumber>
    </recommendedName>
    <alternativeName>
        <fullName evidence="8">Undecaprenyl pyrophosphate phosphatase</fullName>
    </alternativeName>
</protein>
<evidence type="ECO:0000313" key="13">
    <source>
        <dbReference type="Proteomes" id="UP000032568"/>
    </source>
</evidence>
<evidence type="ECO:0000259" key="11">
    <source>
        <dbReference type="SMART" id="SM00014"/>
    </source>
</evidence>
<dbReference type="AlphaFoldDB" id="A0AAE9YV88"/>
<feature type="transmembrane region" description="Helical" evidence="10">
    <location>
        <begin position="101"/>
        <end position="122"/>
    </location>
</feature>
<dbReference type="SUPFAM" id="SSF48317">
    <property type="entry name" value="Acid phosphatase/Vanadium-dependent haloperoxidase"/>
    <property type="match status" value="1"/>
</dbReference>
<organism evidence="12 13">
    <name type="scientific">Thalassomonas actiniarum</name>
    <dbReference type="NCBI Taxonomy" id="485447"/>
    <lineage>
        <taxon>Bacteria</taxon>
        <taxon>Pseudomonadati</taxon>
        <taxon>Pseudomonadota</taxon>
        <taxon>Gammaproteobacteria</taxon>
        <taxon>Alteromonadales</taxon>
        <taxon>Colwelliaceae</taxon>
        <taxon>Thalassomonas</taxon>
    </lineage>
</organism>
<sequence>MLLWCQKSRFYPQFITFVRGVSRSGDGYLQLTLPLVYCLIYPDDGWQFMSLILIAFSIERPLYLILKNTLKRRRPPQVLAHFTSIVAPADQFSFPSGHTMAAFLLAGIALAYLGVVALPLYLWAFAVGCSRVILGVHFPSDILAGACLGTGLALGISQLM</sequence>
<dbReference type="Pfam" id="PF01569">
    <property type="entry name" value="PAP2"/>
    <property type="match status" value="1"/>
</dbReference>
<evidence type="ECO:0000256" key="8">
    <source>
        <dbReference type="ARBA" id="ARBA00032707"/>
    </source>
</evidence>
<evidence type="ECO:0000256" key="10">
    <source>
        <dbReference type="SAM" id="Phobius"/>
    </source>
</evidence>
<dbReference type="GO" id="GO:0005886">
    <property type="term" value="C:plasma membrane"/>
    <property type="evidence" value="ECO:0007669"/>
    <property type="project" value="UniProtKB-SubCell"/>
</dbReference>
<keyword evidence="6 10" id="KW-1133">Transmembrane helix</keyword>